<reference evidence="2" key="1">
    <citation type="journal article" date="2023" name="G3 (Bethesda)">
        <title>Genome assembly and association tests identify interacting loci associated with vigor, precocity, and sex in interspecific pistachio rootstocks.</title>
        <authorList>
            <person name="Palmer W."/>
            <person name="Jacygrad E."/>
            <person name="Sagayaradj S."/>
            <person name="Cavanaugh K."/>
            <person name="Han R."/>
            <person name="Bertier L."/>
            <person name="Beede B."/>
            <person name="Kafkas S."/>
            <person name="Golino D."/>
            <person name="Preece J."/>
            <person name="Michelmore R."/>
        </authorList>
    </citation>
    <scope>NUCLEOTIDE SEQUENCE [LARGE SCALE GENOMIC DNA]</scope>
</reference>
<protein>
    <submittedName>
        <fullName evidence="1">Uncharacterized protein</fullName>
    </submittedName>
</protein>
<keyword evidence="2" id="KW-1185">Reference proteome</keyword>
<comment type="caution">
    <text evidence="1">The sequence shown here is derived from an EMBL/GenBank/DDBJ whole genome shotgun (WGS) entry which is preliminary data.</text>
</comment>
<evidence type="ECO:0000313" key="1">
    <source>
        <dbReference type="EMBL" id="KAJ0054558.1"/>
    </source>
</evidence>
<organism evidence="1 2">
    <name type="scientific">Pistacia integerrima</name>
    <dbReference type="NCBI Taxonomy" id="434235"/>
    <lineage>
        <taxon>Eukaryota</taxon>
        <taxon>Viridiplantae</taxon>
        <taxon>Streptophyta</taxon>
        <taxon>Embryophyta</taxon>
        <taxon>Tracheophyta</taxon>
        <taxon>Spermatophyta</taxon>
        <taxon>Magnoliopsida</taxon>
        <taxon>eudicotyledons</taxon>
        <taxon>Gunneridae</taxon>
        <taxon>Pentapetalae</taxon>
        <taxon>rosids</taxon>
        <taxon>malvids</taxon>
        <taxon>Sapindales</taxon>
        <taxon>Anacardiaceae</taxon>
        <taxon>Pistacia</taxon>
    </lineage>
</organism>
<dbReference type="EMBL" id="CM047736">
    <property type="protein sequence ID" value="KAJ0054558.1"/>
    <property type="molecule type" value="Genomic_DNA"/>
</dbReference>
<dbReference type="Proteomes" id="UP001163603">
    <property type="component" value="Chromosome 1"/>
</dbReference>
<gene>
    <name evidence="1" type="ORF">Pint_02304</name>
</gene>
<accession>A0ACC0ZPJ8</accession>
<evidence type="ECO:0000313" key="2">
    <source>
        <dbReference type="Proteomes" id="UP001163603"/>
    </source>
</evidence>
<proteinExistence type="predicted"/>
<sequence>MEKKLKQDSTHDHNETFCNIEGVNEVLMANLNKDDDRPVISLGLGDPSVFQCFRTTALADDAIVDAVRSAKFNGYAPILGIPPARRAIAEFLSRDLNSSQFSADDVYVTVGCTQAIEIITSVLAPPGANILLPRPGYPIYESRAAFSKLEVRHFDLIPEKGWEIDLDAVESLADENTAAIVIINPCNTCGNVFTYQQLKKVAETARKLGIFVIADEVFGHLVYGNTPFVPMGQFGSIVPVVTWRSLSKRWILPGWRLGWIATTDPHGILQKSGIVDDINNYLNISTFPASFIEGAIPQILETLKEDFYSSILNTIKEAADIFYSKIKDIPCIACPQKPEGSMSVMIKLNLSLLEGIRDDMDFSLKLAKEESVIVLPDYDKLIGSSWAVINRFLQKSNLHVVHDNGGVAVGLKNWVCINIAVEPTCLGEGLDRIKAFCHRHAKKQ</sequence>
<name>A0ACC0ZPJ8_9ROSI</name>